<dbReference type="AlphaFoldDB" id="A0A067PKA3"/>
<dbReference type="OrthoDB" id="2596179at2759"/>
<sequence length="114" mass="13032">MISTQYIPHLIYSLSLTSISFHLLWQRRAAADQRAQLTAQISILDSLAERLRSSEHISLDELRKLRRLARPKEELVAGPLSGGGEIGWKDVIFGKTTAQDNKSSEEWERRDWDA</sequence>
<protein>
    <submittedName>
        <fullName evidence="1">Uncharacterized protein</fullName>
    </submittedName>
</protein>
<dbReference type="HOGENOM" id="CLU_119662_0_0_1"/>
<gene>
    <name evidence="1" type="ORF">JAAARDRAFT_96532</name>
</gene>
<feature type="non-terminal residue" evidence="1">
    <location>
        <position position="114"/>
    </location>
</feature>
<dbReference type="EMBL" id="KL197754">
    <property type="protein sequence ID" value="KDQ50881.1"/>
    <property type="molecule type" value="Genomic_DNA"/>
</dbReference>
<dbReference type="InParanoid" id="A0A067PKA3"/>
<dbReference type="Proteomes" id="UP000027265">
    <property type="component" value="Unassembled WGS sequence"/>
</dbReference>
<keyword evidence="2" id="KW-1185">Reference proteome</keyword>
<accession>A0A067PKA3</accession>
<evidence type="ECO:0000313" key="1">
    <source>
        <dbReference type="EMBL" id="KDQ50881.1"/>
    </source>
</evidence>
<name>A0A067PKA3_9AGAM</name>
<reference evidence="2" key="1">
    <citation type="journal article" date="2014" name="Proc. Natl. Acad. Sci. U.S.A.">
        <title>Extensive sampling of basidiomycete genomes demonstrates inadequacy of the white-rot/brown-rot paradigm for wood decay fungi.</title>
        <authorList>
            <person name="Riley R."/>
            <person name="Salamov A.A."/>
            <person name="Brown D.W."/>
            <person name="Nagy L.G."/>
            <person name="Floudas D."/>
            <person name="Held B.W."/>
            <person name="Levasseur A."/>
            <person name="Lombard V."/>
            <person name="Morin E."/>
            <person name="Otillar R."/>
            <person name="Lindquist E.A."/>
            <person name="Sun H."/>
            <person name="LaButti K.M."/>
            <person name="Schmutz J."/>
            <person name="Jabbour D."/>
            <person name="Luo H."/>
            <person name="Baker S.E."/>
            <person name="Pisabarro A.G."/>
            <person name="Walton J.D."/>
            <person name="Blanchette R.A."/>
            <person name="Henrissat B."/>
            <person name="Martin F."/>
            <person name="Cullen D."/>
            <person name="Hibbett D.S."/>
            <person name="Grigoriev I.V."/>
        </authorList>
    </citation>
    <scope>NUCLEOTIDE SEQUENCE [LARGE SCALE GENOMIC DNA]</scope>
    <source>
        <strain evidence="2">MUCL 33604</strain>
    </source>
</reference>
<proteinExistence type="predicted"/>
<evidence type="ECO:0000313" key="2">
    <source>
        <dbReference type="Proteomes" id="UP000027265"/>
    </source>
</evidence>
<organism evidence="1 2">
    <name type="scientific">Jaapia argillacea MUCL 33604</name>
    <dbReference type="NCBI Taxonomy" id="933084"/>
    <lineage>
        <taxon>Eukaryota</taxon>
        <taxon>Fungi</taxon>
        <taxon>Dikarya</taxon>
        <taxon>Basidiomycota</taxon>
        <taxon>Agaricomycotina</taxon>
        <taxon>Agaricomycetes</taxon>
        <taxon>Agaricomycetidae</taxon>
        <taxon>Jaapiales</taxon>
        <taxon>Jaapiaceae</taxon>
        <taxon>Jaapia</taxon>
    </lineage>
</organism>